<dbReference type="PROSITE" id="PS50309">
    <property type="entry name" value="DC"/>
    <property type="match status" value="2"/>
</dbReference>
<reference evidence="2 3" key="1">
    <citation type="journal article" date="2023" name="BMC Biol.">
        <title>The compact genome of the sponge Oopsacas minuta (Hexactinellida) is lacking key metazoan core genes.</title>
        <authorList>
            <person name="Santini S."/>
            <person name="Schenkelaars Q."/>
            <person name="Jourda C."/>
            <person name="Duchesne M."/>
            <person name="Belahbib H."/>
            <person name="Rocher C."/>
            <person name="Selva M."/>
            <person name="Riesgo A."/>
            <person name="Vervoort M."/>
            <person name="Leys S.P."/>
            <person name="Kodjabachian L."/>
            <person name="Le Bivic A."/>
            <person name="Borchiellini C."/>
            <person name="Claverie J.M."/>
            <person name="Renard E."/>
        </authorList>
    </citation>
    <scope>NUCLEOTIDE SEQUENCE [LARGE SCALE GENOMIC DNA]</scope>
    <source>
        <strain evidence="2">SPO-2</strain>
    </source>
</reference>
<dbReference type="Pfam" id="PF03607">
    <property type="entry name" value="DCX"/>
    <property type="match status" value="2"/>
</dbReference>
<dbReference type="PANTHER" id="PTHR23004:SF11">
    <property type="entry name" value="PROTEIN RPI-1"/>
    <property type="match status" value="1"/>
</dbReference>
<keyword evidence="3" id="KW-1185">Reference proteome</keyword>
<dbReference type="AlphaFoldDB" id="A0AAV7JT61"/>
<dbReference type="GO" id="GO:0005874">
    <property type="term" value="C:microtubule"/>
    <property type="evidence" value="ECO:0007669"/>
    <property type="project" value="TreeGrafter"/>
</dbReference>
<dbReference type="EMBL" id="JAKMXF010000300">
    <property type="protein sequence ID" value="KAI6651997.1"/>
    <property type="molecule type" value="Genomic_DNA"/>
</dbReference>
<dbReference type="GO" id="GO:0005815">
    <property type="term" value="C:microtubule organizing center"/>
    <property type="evidence" value="ECO:0007669"/>
    <property type="project" value="TreeGrafter"/>
</dbReference>
<dbReference type="PANTHER" id="PTHR23004">
    <property type="entry name" value="DOUBLECORTIN DOMAIN CONTAINING 2"/>
    <property type="match status" value="1"/>
</dbReference>
<proteinExistence type="predicted"/>
<gene>
    <name evidence="2" type="ORF">LOD99_4542</name>
</gene>
<evidence type="ECO:0000313" key="3">
    <source>
        <dbReference type="Proteomes" id="UP001165289"/>
    </source>
</evidence>
<name>A0AAV7JT61_9METZ</name>
<dbReference type="SMART" id="SM00537">
    <property type="entry name" value="DCX"/>
    <property type="match status" value="2"/>
</dbReference>
<feature type="domain" description="Doublecortin" evidence="1">
    <location>
        <begin position="151"/>
        <end position="225"/>
    </location>
</feature>
<sequence length="225" mass="25677">MEYYSGETDNEPFNFFTTKPPEKGKRLFLYQNGHNKMFKTFVYNSRNVRDFSSFLNQVTYAVDAPAAVRNIYTPHEGHRVKNLDNLKDGASYVVGGKEGFKQVSYGMGHSVRNISLRKSLDTKSLVLPPLPPLPKQIIAQARFLDNTNRPIVITVYRNGELQQKGSKILLTQRELTSWERVLEIITDKSGLFSSAKKVYTTEGKRIKLLADFVHQGKYVAVEPNR</sequence>
<dbReference type="GO" id="GO:0035556">
    <property type="term" value="P:intracellular signal transduction"/>
    <property type="evidence" value="ECO:0007669"/>
    <property type="project" value="InterPro"/>
</dbReference>
<evidence type="ECO:0000259" key="1">
    <source>
        <dbReference type="PROSITE" id="PS50309"/>
    </source>
</evidence>
<dbReference type="InterPro" id="IPR003533">
    <property type="entry name" value="Doublecortin_dom"/>
</dbReference>
<protein>
    <submittedName>
        <fullName evidence="2">Doublecortin domain-containing protein 2-like</fullName>
    </submittedName>
</protein>
<comment type="caution">
    <text evidence="2">The sequence shown here is derived from an EMBL/GenBank/DDBJ whole genome shotgun (WGS) entry which is preliminary data.</text>
</comment>
<dbReference type="Proteomes" id="UP001165289">
    <property type="component" value="Unassembled WGS sequence"/>
</dbReference>
<dbReference type="Gene3D" id="3.10.20.230">
    <property type="entry name" value="Doublecortin domain"/>
    <property type="match status" value="2"/>
</dbReference>
<evidence type="ECO:0000313" key="2">
    <source>
        <dbReference type="EMBL" id="KAI6651997.1"/>
    </source>
</evidence>
<organism evidence="2 3">
    <name type="scientific">Oopsacas minuta</name>
    <dbReference type="NCBI Taxonomy" id="111878"/>
    <lineage>
        <taxon>Eukaryota</taxon>
        <taxon>Metazoa</taxon>
        <taxon>Porifera</taxon>
        <taxon>Hexactinellida</taxon>
        <taxon>Hexasterophora</taxon>
        <taxon>Lyssacinosida</taxon>
        <taxon>Leucopsacidae</taxon>
        <taxon>Oopsacas</taxon>
    </lineage>
</organism>
<accession>A0AAV7JT61</accession>
<dbReference type="InterPro" id="IPR036572">
    <property type="entry name" value="Doublecortin_dom_sf"/>
</dbReference>
<feature type="domain" description="Doublecortin" evidence="1">
    <location>
        <begin position="25"/>
        <end position="106"/>
    </location>
</feature>
<dbReference type="SUPFAM" id="SSF89837">
    <property type="entry name" value="Doublecortin (DC)"/>
    <property type="match status" value="2"/>
</dbReference>